<evidence type="ECO:0000256" key="7">
    <source>
        <dbReference type="ARBA" id="ARBA00023242"/>
    </source>
</evidence>
<evidence type="ECO:0000256" key="5">
    <source>
        <dbReference type="ARBA" id="ARBA00023125"/>
    </source>
</evidence>
<dbReference type="InterPro" id="IPR001138">
    <property type="entry name" value="Zn2Cys6_DnaBD"/>
</dbReference>
<dbReference type="CDD" id="cd12148">
    <property type="entry name" value="fungal_TF_MHR"/>
    <property type="match status" value="1"/>
</dbReference>
<evidence type="ECO:0000313" key="10">
    <source>
        <dbReference type="Proteomes" id="UP000800038"/>
    </source>
</evidence>
<dbReference type="PANTHER" id="PTHR47782">
    <property type="entry name" value="ZN(II)2CYS6 TRANSCRIPTION FACTOR (EUROFUNG)-RELATED"/>
    <property type="match status" value="1"/>
</dbReference>
<dbReference type="PROSITE" id="PS50048">
    <property type="entry name" value="ZN2_CY6_FUNGAL_2"/>
    <property type="match status" value="1"/>
</dbReference>
<gene>
    <name evidence="9" type="ORF">EJ02DRAFT_188710</name>
</gene>
<reference evidence="9" key="1">
    <citation type="journal article" date="2020" name="Stud. Mycol.">
        <title>101 Dothideomycetes genomes: a test case for predicting lifestyles and emergence of pathogens.</title>
        <authorList>
            <person name="Haridas S."/>
            <person name="Albert R."/>
            <person name="Binder M."/>
            <person name="Bloem J."/>
            <person name="Labutti K."/>
            <person name="Salamov A."/>
            <person name="Andreopoulos B."/>
            <person name="Baker S."/>
            <person name="Barry K."/>
            <person name="Bills G."/>
            <person name="Bluhm B."/>
            <person name="Cannon C."/>
            <person name="Castanera R."/>
            <person name="Culley D."/>
            <person name="Daum C."/>
            <person name="Ezra D."/>
            <person name="Gonzalez J."/>
            <person name="Henrissat B."/>
            <person name="Kuo A."/>
            <person name="Liang C."/>
            <person name="Lipzen A."/>
            <person name="Lutzoni F."/>
            <person name="Magnuson J."/>
            <person name="Mondo S."/>
            <person name="Nolan M."/>
            <person name="Ohm R."/>
            <person name="Pangilinan J."/>
            <person name="Park H.-J."/>
            <person name="Ramirez L."/>
            <person name="Alfaro M."/>
            <person name="Sun H."/>
            <person name="Tritt A."/>
            <person name="Yoshinaga Y."/>
            <person name="Zwiers L.-H."/>
            <person name="Turgeon B."/>
            <person name="Goodwin S."/>
            <person name="Spatafora J."/>
            <person name="Crous P."/>
            <person name="Grigoriev I."/>
        </authorList>
    </citation>
    <scope>NUCLEOTIDE SEQUENCE</scope>
    <source>
        <strain evidence="9">CBS 161.51</strain>
    </source>
</reference>
<name>A0A6A5SMR3_9PLEO</name>
<dbReference type="InterPro" id="IPR036864">
    <property type="entry name" value="Zn2-C6_fun-type_DNA-bd_sf"/>
</dbReference>
<dbReference type="OrthoDB" id="25921at2759"/>
<dbReference type="AlphaFoldDB" id="A0A6A5SMR3"/>
<feature type="domain" description="Zn(2)-C6 fungal-type" evidence="8">
    <location>
        <begin position="23"/>
        <end position="53"/>
    </location>
</feature>
<dbReference type="GO" id="GO:0005634">
    <property type="term" value="C:nucleus"/>
    <property type="evidence" value="ECO:0007669"/>
    <property type="project" value="UniProtKB-SubCell"/>
</dbReference>
<sequence length="508" mass="57633">MAAPTSTNPPSLDLEALIQSLPACKRCRDCRRGCDTLLPKCRQCTKAGVECMFYDHGRNELLPRSYISELVDHVRRLTSHPSPVASGEDGSLSVQLQSESSTEHHFAEAGGSYRYLGSESCLLKSPRLHAAYNPPQPVSDDENNEWLYQNKDSPEKQYELMELYLVTIQPIYPILDSSLRYLERELPTDLTPTDMFSLYMIYSIACYILPTTGKRQGQKQDWNPSGRLSYHQYNSVKYRALASQYFAEAMEHLEAATVEPNIATIRSILLLAINSSFDPIAGNIGQQVALASRLVFDLESKRELQELEPNDVEMLRAMHMTIFCLENQVAATLDRPALFPEPDTELCFNKTKPAEYLCSLFRLQNRFRKGDNTAKENVKKLLPLFDEKDELLPVVRITLHMTHLLLNPCWGSAWYVLEAVVSLGGIHVFVTPHWVYRAGTVMIQNIPVIFGGNLIQLYSNALLVLELSSWKWPSSAALSASLVDLMQHMKTKYRPDWSDKLEHADVRI</sequence>
<keyword evidence="6" id="KW-0804">Transcription</keyword>
<dbReference type="GO" id="GO:0043565">
    <property type="term" value="F:sequence-specific DNA binding"/>
    <property type="evidence" value="ECO:0007669"/>
    <property type="project" value="TreeGrafter"/>
</dbReference>
<dbReference type="PANTHER" id="PTHR47782:SF12">
    <property type="entry name" value="ZN(II)2CYS6 TRANSCRIPTION FACTOR (EUROFUNG)"/>
    <property type="match status" value="1"/>
</dbReference>
<keyword evidence="4" id="KW-0805">Transcription regulation</keyword>
<comment type="subcellular location">
    <subcellularLocation>
        <location evidence="1">Nucleus</location>
    </subcellularLocation>
</comment>
<keyword evidence="2" id="KW-0479">Metal-binding</keyword>
<keyword evidence="5" id="KW-0238">DNA-binding</keyword>
<dbReference type="CDD" id="cd00067">
    <property type="entry name" value="GAL4"/>
    <property type="match status" value="1"/>
</dbReference>
<dbReference type="SUPFAM" id="SSF57701">
    <property type="entry name" value="Zn2/Cys6 DNA-binding domain"/>
    <property type="match status" value="1"/>
</dbReference>
<evidence type="ECO:0000256" key="3">
    <source>
        <dbReference type="ARBA" id="ARBA00022833"/>
    </source>
</evidence>
<keyword evidence="7" id="KW-0539">Nucleus</keyword>
<dbReference type="PROSITE" id="PS00463">
    <property type="entry name" value="ZN2_CY6_FUNGAL_1"/>
    <property type="match status" value="1"/>
</dbReference>
<keyword evidence="3" id="KW-0862">Zinc</keyword>
<protein>
    <recommendedName>
        <fullName evidence="8">Zn(2)-C6 fungal-type domain-containing protein</fullName>
    </recommendedName>
</protein>
<dbReference type="SMART" id="SM00066">
    <property type="entry name" value="GAL4"/>
    <property type="match status" value="1"/>
</dbReference>
<dbReference type="GO" id="GO:0000981">
    <property type="term" value="F:DNA-binding transcription factor activity, RNA polymerase II-specific"/>
    <property type="evidence" value="ECO:0007669"/>
    <property type="project" value="InterPro"/>
</dbReference>
<organism evidence="9 10">
    <name type="scientific">Clathrospora elynae</name>
    <dbReference type="NCBI Taxonomy" id="706981"/>
    <lineage>
        <taxon>Eukaryota</taxon>
        <taxon>Fungi</taxon>
        <taxon>Dikarya</taxon>
        <taxon>Ascomycota</taxon>
        <taxon>Pezizomycotina</taxon>
        <taxon>Dothideomycetes</taxon>
        <taxon>Pleosporomycetidae</taxon>
        <taxon>Pleosporales</taxon>
        <taxon>Diademaceae</taxon>
        <taxon>Clathrospora</taxon>
    </lineage>
</organism>
<dbReference type="Pfam" id="PF04082">
    <property type="entry name" value="Fungal_trans"/>
    <property type="match status" value="1"/>
</dbReference>
<keyword evidence="10" id="KW-1185">Reference proteome</keyword>
<dbReference type="Gene3D" id="4.10.240.10">
    <property type="entry name" value="Zn(2)-C6 fungal-type DNA-binding domain"/>
    <property type="match status" value="1"/>
</dbReference>
<dbReference type="EMBL" id="ML976041">
    <property type="protein sequence ID" value="KAF1941931.1"/>
    <property type="molecule type" value="Genomic_DNA"/>
</dbReference>
<dbReference type="Pfam" id="PF00172">
    <property type="entry name" value="Zn_clus"/>
    <property type="match status" value="1"/>
</dbReference>
<proteinExistence type="predicted"/>
<evidence type="ECO:0000259" key="8">
    <source>
        <dbReference type="PROSITE" id="PS50048"/>
    </source>
</evidence>
<evidence type="ECO:0000256" key="2">
    <source>
        <dbReference type="ARBA" id="ARBA00022723"/>
    </source>
</evidence>
<evidence type="ECO:0000256" key="6">
    <source>
        <dbReference type="ARBA" id="ARBA00023163"/>
    </source>
</evidence>
<accession>A0A6A5SMR3</accession>
<evidence type="ECO:0000313" key="9">
    <source>
        <dbReference type="EMBL" id="KAF1941931.1"/>
    </source>
</evidence>
<dbReference type="Proteomes" id="UP000800038">
    <property type="component" value="Unassembled WGS sequence"/>
</dbReference>
<dbReference type="InterPro" id="IPR052202">
    <property type="entry name" value="Yeast_MetPath_Reg"/>
</dbReference>
<dbReference type="GO" id="GO:0008270">
    <property type="term" value="F:zinc ion binding"/>
    <property type="evidence" value="ECO:0007669"/>
    <property type="project" value="InterPro"/>
</dbReference>
<dbReference type="GO" id="GO:0006351">
    <property type="term" value="P:DNA-templated transcription"/>
    <property type="evidence" value="ECO:0007669"/>
    <property type="project" value="InterPro"/>
</dbReference>
<evidence type="ECO:0000256" key="4">
    <source>
        <dbReference type="ARBA" id="ARBA00023015"/>
    </source>
</evidence>
<dbReference type="InterPro" id="IPR007219">
    <property type="entry name" value="XnlR_reg_dom"/>
</dbReference>
<evidence type="ECO:0000256" key="1">
    <source>
        <dbReference type="ARBA" id="ARBA00004123"/>
    </source>
</evidence>
<dbReference type="GO" id="GO:0045944">
    <property type="term" value="P:positive regulation of transcription by RNA polymerase II"/>
    <property type="evidence" value="ECO:0007669"/>
    <property type="project" value="TreeGrafter"/>
</dbReference>